<evidence type="ECO:0000313" key="4">
    <source>
        <dbReference type="Proteomes" id="UP000007797"/>
    </source>
</evidence>
<protein>
    <recommendedName>
        <fullName evidence="2">Potassium channel tetramerisation-type BTB domain-containing protein</fullName>
    </recommendedName>
</protein>
<keyword evidence="4" id="KW-1185">Reference proteome</keyword>
<dbReference type="Gene3D" id="3.30.710.10">
    <property type="entry name" value="Potassium Channel Kv1.1, Chain A"/>
    <property type="match status" value="1"/>
</dbReference>
<keyword evidence="1" id="KW-0472">Membrane</keyword>
<dbReference type="SUPFAM" id="SSF54695">
    <property type="entry name" value="POZ domain"/>
    <property type="match status" value="1"/>
</dbReference>
<gene>
    <name evidence="3" type="ORF">DFA_07362</name>
</gene>
<dbReference type="RefSeq" id="XP_004367222.1">
    <property type="nucleotide sequence ID" value="XM_004367165.1"/>
</dbReference>
<evidence type="ECO:0000313" key="3">
    <source>
        <dbReference type="EMBL" id="EGG20239.1"/>
    </source>
</evidence>
<reference evidence="4" key="1">
    <citation type="journal article" date="2011" name="Genome Res.">
        <title>Phylogeny-wide analysis of social amoeba genomes highlights ancient origins for complex intercellular communication.</title>
        <authorList>
            <person name="Heidel A.J."/>
            <person name="Lawal H.M."/>
            <person name="Felder M."/>
            <person name="Schilde C."/>
            <person name="Helps N.R."/>
            <person name="Tunggal B."/>
            <person name="Rivero F."/>
            <person name="John U."/>
            <person name="Schleicher M."/>
            <person name="Eichinger L."/>
            <person name="Platzer M."/>
            <person name="Noegel A.A."/>
            <person name="Schaap P."/>
            <person name="Gloeckner G."/>
        </authorList>
    </citation>
    <scope>NUCLEOTIDE SEQUENCE [LARGE SCALE GENOMIC DNA]</scope>
    <source>
        <strain evidence="4">SH3</strain>
    </source>
</reference>
<dbReference type="EMBL" id="GL883013">
    <property type="protein sequence ID" value="EGG20239.1"/>
    <property type="molecule type" value="Genomic_DNA"/>
</dbReference>
<proteinExistence type="predicted"/>
<dbReference type="GO" id="GO:0051260">
    <property type="term" value="P:protein homooligomerization"/>
    <property type="evidence" value="ECO:0007669"/>
    <property type="project" value="InterPro"/>
</dbReference>
<dbReference type="OrthoDB" id="2414723at2759"/>
<feature type="domain" description="Potassium channel tetramerisation-type BTB" evidence="2">
    <location>
        <begin position="22"/>
        <end position="97"/>
    </location>
</feature>
<evidence type="ECO:0000256" key="1">
    <source>
        <dbReference type="SAM" id="Phobius"/>
    </source>
</evidence>
<dbReference type="PANTHER" id="PTHR14499">
    <property type="entry name" value="POTASSIUM CHANNEL TETRAMERIZATION DOMAIN-CONTAINING"/>
    <property type="match status" value="1"/>
</dbReference>
<dbReference type="GeneID" id="14872514"/>
<keyword evidence="1" id="KW-0812">Transmembrane</keyword>
<dbReference type="InterPro" id="IPR011333">
    <property type="entry name" value="SKP1/BTB/POZ_sf"/>
</dbReference>
<dbReference type="KEGG" id="dfa:DFA_07362"/>
<dbReference type="STRING" id="1054147.F4PW75"/>
<dbReference type="AlphaFoldDB" id="F4PW75"/>
<evidence type="ECO:0000259" key="2">
    <source>
        <dbReference type="Pfam" id="PF02214"/>
    </source>
</evidence>
<feature type="transmembrane region" description="Helical" evidence="1">
    <location>
        <begin position="125"/>
        <end position="145"/>
    </location>
</feature>
<organism evidence="3 4">
    <name type="scientific">Cavenderia fasciculata</name>
    <name type="common">Slime mold</name>
    <name type="synonym">Dictyostelium fasciculatum</name>
    <dbReference type="NCBI Taxonomy" id="261658"/>
    <lineage>
        <taxon>Eukaryota</taxon>
        <taxon>Amoebozoa</taxon>
        <taxon>Evosea</taxon>
        <taxon>Eumycetozoa</taxon>
        <taxon>Dictyostelia</taxon>
        <taxon>Acytosteliales</taxon>
        <taxon>Cavenderiaceae</taxon>
        <taxon>Cavenderia</taxon>
    </lineage>
</organism>
<dbReference type="Pfam" id="PF02214">
    <property type="entry name" value="BTB_2"/>
    <property type="match status" value="1"/>
</dbReference>
<dbReference type="InterPro" id="IPR003131">
    <property type="entry name" value="T1-type_BTB"/>
</dbReference>
<accession>F4PW75</accession>
<feature type="transmembrane region" description="Helical" evidence="1">
    <location>
        <begin position="151"/>
        <end position="178"/>
    </location>
</feature>
<dbReference type="Proteomes" id="UP000007797">
    <property type="component" value="Unassembled WGS sequence"/>
</dbReference>
<sequence>MNNNNNNNINLKKKVTLTFAMGPEYTTTLETLTREKGSYFDRLLVPGTDLSNKIFVDRDGELFQYILRYLWDLDRSVFPKDLQRDIKRELKFYKINVLTWFDETKQKICTVPDTISKQYSRSKKAAFNMFDCIYTWLCLVLSKVAKAIGSFINFVGFLLLETIKGILLLALFLMTSFLSINSTLGNRRQNLASGFVFFKDITFFLKH</sequence>
<name>F4PW75_CACFS</name>
<keyword evidence="1" id="KW-1133">Transmembrane helix</keyword>
<dbReference type="PANTHER" id="PTHR14499:SF136">
    <property type="entry name" value="GH08630P"/>
    <property type="match status" value="1"/>
</dbReference>